<dbReference type="InterPro" id="IPR050297">
    <property type="entry name" value="LipidA_mod_glycosyltrf_83"/>
</dbReference>
<keyword evidence="4" id="KW-0808">Transferase</keyword>
<accession>A0A382F2N3</accession>
<sequence>MRPLIDKYTRSLDPSTGMFVIACAILMGLGLYKLDNAALWYDEAQTVFVAKGVLNTGWPTPHDGRQLIPEANVFYNDDMLWVEHPWLQFYVVALAFKLFGVSPVSARLFFVLIGFCTVLFLYRTVLRVYGNGIARLSSVLLLLSTPYMLHLRQCRYYAILGFSTVWMLWAYLKFERGERGALPHLIAAAVLIFYSNVASFFALMAGITLWIVVKGRYAGRWRALITMYGVIFVLTSPWFFYADLMNRRDTHGSWNVLEMISQMGHYMLDI</sequence>
<evidence type="ECO:0000259" key="9">
    <source>
        <dbReference type="Pfam" id="PF13231"/>
    </source>
</evidence>
<reference evidence="10" key="1">
    <citation type="submission" date="2018-05" db="EMBL/GenBank/DDBJ databases">
        <authorList>
            <person name="Lanie J.A."/>
            <person name="Ng W.-L."/>
            <person name="Kazmierczak K.M."/>
            <person name="Andrzejewski T.M."/>
            <person name="Davidsen T.M."/>
            <person name="Wayne K.J."/>
            <person name="Tettelin H."/>
            <person name="Glass J.I."/>
            <person name="Rusch D."/>
            <person name="Podicherti R."/>
            <person name="Tsui H.-C.T."/>
            <person name="Winkler M.E."/>
        </authorList>
    </citation>
    <scope>NUCLEOTIDE SEQUENCE</scope>
</reference>
<dbReference type="GO" id="GO:0016763">
    <property type="term" value="F:pentosyltransferase activity"/>
    <property type="evidence" value="ECO:0007669"/>
    <property type="project" value="TreeGrafter"/>
</dbReference>
<dbReference type="InterPro" id="IPR038731">
    <property type="entry name" value="RgtA/B/C-like"/>
</dbReference>
<dbReference type="PANTHER" id="PTHR33908:SF11">
    <property type="entry name" value="MEMBRANE PROTEIN"/>
    <property type="match status" value="1"/>
</dbReference>
<feature type="transmembrane region" description="Helical" evidence="8">
    <location>
        <begin position="156"/>
        <end position="172"/>
    </location>
</feature>
<evidence type="ECO:0000313" key="10">
    <source>
        <dbReference type="EMBL" id="SVB57256.1"/>
    </source>
</evidence>
<dbReference type="PANTHER" id="PTHR33908">
    <property type="entry name" value="MANNOSYLTRANSFERASE YKCB-RELATED"/>
    <property type="match status" value="1"/>
</dbReference>
<dbReference type="Pfam" id="PF13231">
    <property type="entry name" value="PMT_2"/>
    <property type="match status" value="1"/>
</dbReference>
<feature type="transmembrane region" description="Helical" evidence="8">
    <location>
        <begin position="108"/>
        <end position="126"/>
    </location>
</feature>
<dbReference type="EMBL" id="UINC01047684">
    <property type="protein sequence ID" value="SVB57256.1"/>
    <property type="molecule type" value="Genomic_DNA"/>
</dbReference>
<organism evidence="10">
    <name type="scientific">marine metagenome</name>
    <dbReference type="NCBI Taxonomy" id="408172"/>
    <lineage>
        <taxon>unclassified sequences</taxon>
        <taxon>metagenomes</taxon>
        <taxon>ecological metagenomes</taxon>
    </lineage>
</organism>
<keyword evidence="2" id="KW-1003">Cell membrane</keyword>
<keyword evidence="6 8" id="KW-1133">Transmembrane helix</keyword>
<comment type="subcellular location">
    <subcellularLocation>
        <location evidence="1">Cell membrane</location>
        <topology evidence="1">Multi-pass membrane protein</topology>
    </subcellularLocation>
</comment>
<dbReference type="GO" id="GO:0008610">
    <property type="term" value="P:lipid biosynthetic process"/>
    <property type="evidence" value="ECO:0007669"/>
    <property type="project" value="UniProtKB-ARBA"/>
</dbReference>
<name>A0A382F2N3_9ZZZZ</name>
<evidence type="ECO:0000256" key="2">
    <source>
        <dbReference type="ARBA" id="ARBA00022475"/>
    </source>
</evidence>
<proteinExistence type="predicted"/>
<dbReference type="AlphaFoldDB" id="A0A382F2N3"/>
<feature type="non-terminal residue" evidence="10">
    <location>
        <position position="270"/>
    </location>
</feature>
<evidence type="ECO:0000256" key="5">
    <source>
        <dbReference type="ARBA" id="ARBA00022692"/>
    </source>
</evidence>
<feature type="transmembrane region" description="Helical" evidence="8">
    <location>
        <begin position="184"/>
        <end position="211"/>
    </location>
</feature>
<evidence type="ECO:0000256" key="3">
    <source>
        <dbReference type="ARBA" id="ARBA00022676"/>
    </source>
</evidence>
<evidence type="ECO:0000256" key="1">
    <source>
        <dbReference type="ARBA" id="ARBA00004651"/>
    </source>
</evidence>
<keyword evidence="3" id="KW-0328">Glycosyltransferase</keyword>
<evidence type="ECO:0000256" key="8">
    <source>
        <dbReference type="SAM" id="Phobius"/>
    </source>
</evidence>
<keyword evidence="5 8" id="KW-0812">Transmembrane</keyword>
<protein>
    <recommendedName>
        <fullName evidence="9">Glycosyltransferase RgtA/B/C/D-like domain-containing protein</fullName>
    </recommendedName>
</protein>
<feature type="transmembrane region" description="Helical" evidence="8">
    <location>
        <begin position="223"/>
        <end position="241"/>
    </location>
</feature>
<evidence type="ECO:0000256" key="4">
    <source>
        <dbReference type="ARBA" id="ARBA00022679"/>
    </source>
</evidence>
<feature type="domain" description="Glycosyltransferase RgtA/B/C/D-like" evidence="9">
    <location>
        <begin position="84"/>
        <end position="239"/>
    </location>
</feature>
<feature type="transmembrane region" description="Helical" evidence="8">
    <location>
        <begin position="12"/>
        <end position="32"/>
    </location>
</feature>
<evidence type="ECO:0000256" key="6">
    <source>
        <dbReference type="ARBA" id="ARBA00022989"/>
    </source>
</evidence>
<keyword evidence="7 8" id="KW-0472">Membrane</keyword>
<dbReference type="GO" id="GO:0005886">
    <property type="term" value="C:plasma membrane"/>
    <property type="evidence" value="ECO:0007669"/>
    <property type="project" value="UniProtKB-SubCell"/>
</dbReference>
<gene>
    <name evidence="10" type="ORF">METZ01_LOCUS210110</name>
</gene>
<evidence type="ECO:0000256" key="7">
    <source>
        <dbReference type="ARBA" id="ARBA00023136"/>
    </source>
</evidence>